<keyword evidence="6" id="KW-0598">Phosphotransferase system</keyword>
<dbReference type="EMBL" id="QGDL01000001">
    <property type="protein sequence ID" value="PWJ32464.1"/>
    <property type="molecule type" value="Genomic_DNA"/>
</dbReference>
<evidence type="ECO:0000256" key="4">
    <source>
        <dbReference type="ARBA" id="ARBA00022597"/>
    </source>
</evidence>
<evidence type="ECO:0000313" key="9">
    <source>
        <dbReference type="EMBL" id="PWJ32464.1"/>
    </source>
</evidence>
<dbReference type="GO" id="GO:0016301">
    <property type="term" value="F:kinase activity"/>
    <property type="evidence" value="ECO:0007669"/>
    <property type="project" value="UniProtKB-KW"/>
</dbReference>
<dbReference type="Proteomes" id="UP000245845">
    <property type="component" value="Unassembled WGS sequence"/>
</dbReference>
<evidence type="ECO:0000259" key="8">
    <source>
        <dbReference type="PROSITE" id="PS51101"/>
    </source>
</evidence>
<dbReference type="GO" id="GO:0009401">
    <property type="term" value="P:phosphoenolpyruvate-dependent sugar phosphotransferase system"/>
    <property type="evidence" value="ECO:0007669"/>
    <property type="project" value="UniProtKB-KW"/>
</dbReference>
<comment type="subcellular location">
    <subcellularLocation>
        <location evidence="1">Cytoplasm</location>
    </subcellularLocation>
</comment>
<comment type="caution">
    <text evidence="9">The sequence shown here is derived from an EMBL/GenBank/DDBJ whole genome shotgun (WGS) entry which is preliminary data.</text>
</comment>
<dbReference type="InterPro" id="IPR004720">
    <property type="entry name" value="PTS_IIB_sorbose-sp"/>
</dbReference>
<keyword evidence="7" id="KW-0418">Kinase</keyword>
<keyword evidence="2" id="KW-0813">Transport</keyword>
<dbReference type="GO" id="GO:0008982">
    <property type="term" value="F:protein-N(PI)-phosphohistidine-sugar phosphotransferase activity"/>
    <property type="evidence" value="ECO:0007669"/>
    <property type="project" value="InterPro"/>
</dbReference>
<dbReference type="CDD" id="cd00001">
    <property type="entry name" value="PTS_IIB_man"/>
    <property type="match status" value="1"/>
</dbReference>
<evidence type="ECO:0000256" key="2">
    <source>
        <dbReference type="ARBA" id="ARBA00022448"/>
    </source>
</evidence>
<accession>A0A2Y9BC35</accession>
<sequence length="160" mass="18010">MELKGFVHIRIDTRLIHGQVAGFWTGYLQASRIMVIDDEVAVDDMQKELLRMVAPAGVATSLLAKEKALENIKTGKYANQRVLLLVKTPYYLKYLMDNGIDIKAINVGNMATRDNTRVITSSISITQEEEEIFKELLSRGVDITVQMAPEDKAKKIKDLL</sequence>
<evidence type="ECO:0000256" key="3">
    <source>
        <dbReference type="ARBA" id="ARBA00022490"/>
    </source>
</evidence>
<evidence type="ECO:0000256" key="6">
    <source>
        <dbReference type="ARBA" id="ARBA00022683"/>
    </source>
</evidence>
<evidence type="ECO:0000256" key="1">
    <source>
        <dbReference type="ARBA" id="ARBA00004496"/>
    </source>
</evidence>
<dbReference type="Gene3D" id="3.40.35.10">
    <property type="entry name" value="Phosphotransferase system, sorbose subfamily IIB component"/>
    <property type="match status" value="1"/>
</dbReference>
<keyword evidence="10" id="KW-1185">Reference proteome</keyword>
<gene>
    <name evidence="9" type="ORF">A8806_101755</name>
</gene>
<keyword evidence="4" id="KW-0762">Sugar transport</keyword>
<dbReference type="PROSITE" id="PS51101">
    <property type="entry name" value="PTS_EIIB_TYPE_4"/>
    <property type="match status" value="1"/>
</dbReference>
<organism evidence="9 10">
    <name type="scientific">Faecalicatena orotica</name>
    <dbReference type="NCBI Taxonomy" id="1544"/>
    <lineage>
        <taxon>Bacteria</taxon>
        <taxon>Bacillati</taxon>
        <taxon>Bacillota</taxon>
        <taxon>Clostridia</taxon>
        <taxon>Lachnospirales</taxon>
        <taxon>Lachnospiraceae</taxon>
        <taxon>Faecalicatena</taxon>
    </lineage>
</organism>
<keyword evidence="3" id="KW-0963">Cytoplasm</keyword>
<dbReference type="InterPro" id="IPR036667">
    <property type="entry name" value="PTS_IIB_sorbose-sp_sf"/>
</dbReference>
<dbReference type="SUPFAM" id="SSF52728">
    <property type="entry name" value="PTS IIb component"/>
    <property type="match status" value="1"/>
</dbReference>
<protein>
    <submittedName>
        <fullName evidence="9">PTS system mannose-specific IIB component</fullName>
    </submittedName>
</protein>
<dbReference type="GO" id="GO:0005737">
    <property type="term" value="C:cytoplasm"/>
    <property type="evidence" value="ECO:0007669"/>
    <property type="project" value="UniProtKB-SubCell"/>
</dbReference>
<evidence type="ECO:0000256" key="7">
    <source>
        <dbReference type="ARBA" id="ARBA00022777"/>
    </source>
</evidence>
<evidence type="ECO:0000313" key="10">
    <source>
        <dbReference type="Proteomes" id="UP000245845"/>
    </source>
</evidence>
<keyword evidence="5" id="KW-0808">Transferase</keyword>
<reference evidence="9 10" key="1">
    <citation type="submission" date="2018-05" db="EMBL/GenBank/DDBJ databases">
        <title>The Hungate 1000. A catalogue of reference genomes from the rumen microbiome.</title>
        <authorList>
            <person name="Kelly W."/>
        </authorList>
    </citation>
    <scope>NUCLEOTIDE SEQUENCE [LARGE SCALE GENOMIC DNA]</scope>
    <source>
        <strain evidence="9 10">NLAE-zl-C242</strain>
    </source>
</reference>
<dbReference type="RefSeq" id="WP_109729787.1">
    <property type="nucleotide sequence ID" value="NZ_BAAACK010000007.1"/>
</dbReference>
<proteinExistence type="predicted"/>
<evidence type="ECO:0000256" key="5">
    <source>
        <dbReference type="ARBA" id="ARBA00022679"/>
    </source>
</evidence>
<feature type="domain" description="PTS EIIB type-4" evidence="8">
    <location>
        <begin position="2"/>
        <end position="160"/>
    </location>
</feature>
<name>A0A2Y9BC35_9FIRM</name>
<dbReference type="OrthoDB" id="9788818at2"/>
<dbReference type="Pfam" id="PF03830">
    <property type="entry name" value="PTSIIB_sorb"/>
    <property type="match status" value="1"/>
</dbReference>
<dbReference type="AlphaFoldDB" id="A0A2Y9BC35"/>